<protein>
    <submittedName>
        <fullName evidence="1">Uncharacterized protein</fullName>
    </submittedName>
</protein>
<evidence type="ECO:0000313" key="1">
    <source>
        <dbReference type="EMBL" id="MDQ0905662.1"/>
    </source>
</evidence>
<organism evidence="1 2">
    <name type="scientific">Streptomyces canus</name>
    <dbReference type="NCBI Taxonomy" id="58343"/>
    <lineage>
        <taxon>Bacteria</taxon>
        <taxon>Bacillati</taxon>
        <taxon>Actinomycetota</taxon>
        <taxon>Actinomycetes</taxon>
        <taxon>Kitasatosporales</taxon>
        <taxon>Streptomycetaceae</taxon>
        <taxon>Streptomyces</taxon>
        <taxon>Streptomyces aurantiacus group</taxon>
    </lineage>
</organism>
<gene>
    <name evidence="1" type="ORF">QFZ22_001647</name>
</gene>
<name>A0AAW8FA35_9ACTN</name>
<dbReference type="AlphaFoldDB" id="A0AAW8FA35"/>
<comment type="caution">
    <text evidence="1">The sequence shown here is derived from an EMBL/GenBank/DDBJ whole genome shotgun (WGS) entry which is preliminary data.</text>
</comment>
<dbReference type="EMBL" id="JAUSZV010000005">
    <property type="protein sequence ID" value="MDQ0905662.1"/>
    <property type="molecule type" value="Genomic_DNA"/>
</dbReference>
<dbReference type="Proteomes" id="UP001234216">
    <property type="component" value="Unassembled WGS sequence"/>
</dbReference>
<proteinExistence type="predicted"/>
<dbReference type="RefSeq" id="WP_306986855.1">
    <property type="nucleotide sequence ID" value="NZ_JAUSZV010000005.1"/>
</dbReference>
<evidence type="ECO:0000313" key="2">
    <source>
        <dbReference type="Proteomes" id="UP001234216"/>
    </source>
</evidence>
<accession>A0AAW8FA35</accession>
<reference evidence="1" key="1">
    <citation type="submission" date="2023-07" db="EMBL/GenBank/DDBJ databases">
        <title>Comparative genomics of wheat-associated soil bacteria to identify genetic determinants of phenazine resistance.</title>
        <authorList>
            <person name="Mouncey N."/>
        </authorList>
    </citation>
    <scope>NUCLEOTIDE SEQUENCE</scope>
    <source>
        <strain evidence="1">V4I22</strain>
    </source>
</reference>
<sequence length="95" mass="10503">MDKRHEVYALTDRHFYETPDRISAGEAPVHEAARRAVPDGWNAARIGDRLTLTPPGRTAAVVDRARALPAAAVRTHRRAPLRAAEVALRRTWSAA</sequence>